<dbReference type="CDD" id="cd22157">
    <property type="entry name" value="F-box_AtFBW1-like"/>
    <property type="match status" value="1"/>
</dbReference>
<dbReference type="SUPFAM" id="SSF81383">
    <property type="entry name" value="F-box domain"/>
    <property type="match status" value="1"/>
</dbReference>
<dbReference type="InterPro" id="IPR017451">
    <property type="entry name" value="F-box-assoc_interact_dom"/>
</dbReference>
<evidence type="ECO:0000259" key="1">
    <source>
        <dbReference type="PROSITE" id="PS50181"/>
    </source>
</evidence>
<dbReference type="InterPro" id="IPR001810">
    <property type="entry name" value="F-box_dom"/>
</dbReference>
<dbReference type="AlphaFoldDB" id="A0A396J710"/>
<feature type="domain" description="F-box" evidence="1">
    <location>
        <begin position="24"/>
        <end position="68"/>
    </location>
</feature>
<organism evidence="2">
    <name type="scientific">Medicago truncatula</name>
    <name type="common">Barrel medic</name>
    <name type="synonym">Medicago tribuloides</name>
    <dbReference type="NCBI Taxonomy" id="3880"/>
    <lineage>
        <taxon>Eukaryota</taxon>
        <taxon>Viridiplantae</taxon>
        <taxon>Streptophyta</taxon>
        <taxon>Embryophyta</taxon>
        <taxon>Tracheophyta</taxon>
        <taxon>Spermatophyta</taxon>
        <taxon>Magnoliopsida</taxon>
        <taxon>eudicotyledons</taxon>
        <taxon>Gunneridae</taxon>
        <taxon>Pentapetalae</taxon>
        <taxon>rosids</taxon>
        <taxon>fabids</taxon>
        <taxon>Fabales</taxon>
        <taxon>Fabaceae</taxon>
        <taxon>Papilionoideae</taxon>
        <taxon>50 kb inversion clade</taxon>
        <taxon>NPAAA clade</taxon>
        <taxon>Hologalegina</taxon>
        <taxon>IRL clade</taxon>
        <taxon>Trifolieae</taxon>
        <taxon>Medicago</taxon>
    </lineage>
</organism>
<reference evidence="2" key="1">
    <citation type="journal article" date="2018" name="Nat. Plants">
        <title>Whole-genome landscape of Medicago truncatula symbiotic genes.</title>
        <authorList>
            <person name="Pecrix Y."/>
            <person name="Gamas P."/>
            <person name="Carrere S."/>
        </authorList>
    </citation>
    <scope>NUCLEOTIDE SEQUENCE</scope>
    <source>
        <tissue evidence="2">Leaves</tissue>
    </source>
</reference>
<proteinExistence type="predicted"/>
<sequence>MSEEENDTQFSPTGDGLLHRQPFLPDELVFEILSRLPVKTLLQYKCVCKSWKTLISDPQFAQTHLRNLILDPTVTYQRFFYNPNIVQCKIASIPLKPLLENISEPPKAIKFSMEHKYRILGSCNGLLCLFFVKEGYVRLLNPSIEWKSKKSPTLDSYESHKYWITYYGFGYDHVNDKYKVLAVHANEFGGKVIQIHTFGENSWTTIPNFPLPVGSVSWSGRFVSGTLNWVGNSCSSNRDVILSFDLANETYKEVLLPEPDGVNVSKPVLGVLSNCLCVCFDSNNTHWDFWLMKKYGIAESWTRLMIIPLNKIWHCLQSRPSFIQPLFMSENSSVFLRTYSKFFLYNLNNGRLDCFPGYYEFDHHIYYESLVSPKF</sequence>
<gene>
    <name evidence="2" type="ORF">MtrunA17_Chr2g0303031</name>
</gene>
<evidence type="ECO:0000313" key="2">
    <source>
        <dbReference type="EMBL" id="RHN73850.1"/>
    </source>
</evidence>
<dbReference type="Pfam" id="PF00646">
    <property type="entry name" value="F-box"/>
    <property type="match status" value="1"/>
</dbReference>
<dbReference type="EMBL" id="PSQE01000002">
    <property type="protein sequence ID" value="RHN73850.1"/>
    <property type="molecule type" value="Genomic_DNA"/>
</dbReference>
<dbReference type="OrthoDB" id="1425577at2759"/>
<accession>A0A396J710</accession>
<dbReference type="Gene3D" id="1.20.1280.50">
    <property type="match status" value="1"/>
</dbReference>
<dbReference type="PANTHER" id="PTHR31672:SF13">
    <property type="entry name" value="F-BOX PROTEIN CPR30-LIKE"/>
    <property type="match status" value="1"/>
</dbReference>
<dbReference type="NCBIfam" id="TIGR01640">
    <property type="entry name" value="F_box_assoc_1"/>
    <property type="match status" value="1"/>
</dbReference>
<comment type="caution">
    <text evidence="2">The sequence shown here is derived from an EMBL/GenBank/DDBJ whole genome shotgun (WGS) entry which is preliminary data.</text>
</comment>
<dbReference type="Gramene" id="rna9732">
    <property type="protein sequence ID" value="RHN73850.1"/>
    <property type="gene ID" value="gene9732"/>
</dbReference>
<dbReference type="PROSITE" id="PS50181">
    <property type="entry name" value="FBOX"/>
    <property type="match status" value="1"/>
</dbReference>
<dbReference type="InterPro" id="IPR036047">
    <property type="entry name" value="F-box-like_dom_sf"/>
</dbReference>
<dbReference type="InterPro" id="IPR006527">
    <property type="entry name" value="F-box-assoc_dom_typ1"/>
</dbReference>
<dbReference type="SMART" id="SM00256">
    <property type="entry name" value="FBOX"/>
    <property type="match status" value="1"/>
</dbReference>
<dbReference type="Pfam" id="PF07734">
    <property type="entry name" value="FBA_1"/>
    <property type="match status" value="1"/>
</dbReference>
<dbReference type="InterPro" id="IPR050796">
    <property type="entry name" value="SCF_F-box_component"/>
</dbReference>
<dbReference type="Proteomes" id="UP000265566">
    <property type="component" value="Chromosome 2"/>
</dbReference>
<protein>
    <submittedName>
        <fullName evidence="2">Putative F-box domain-containing protein</fullName>
    </submittedName>
</protein>
<name>A0A396J710_MEDTR</name>
<dbReference type="PANTHER" id="PTHR31672">
    <property type="entry name" value="BNACNNG10540D PROTEIN"/>
    <property type="match status" value="1"/>
</dbReference>